<dbReference type="Proteomes" id="UP001165064">
    <property type="component" value="Unassembled WGS sequence"/>
</dbReference>
<evidence type="ECO:0000313" key="2">
    <source>
        <dbReference type="Proteomes" id="UP001165064"/>
    </source>
</evidence>
<accession>A0ACB5U9U1</accession>
<proteinExistence type="predicted"/>
<reference evidence="1" key="1">
    <citation type="submission" date="2023-04" db="EMBL/GenBank/DDBJ databases">
        <title>Ambrosiozyma monospora NBRC 10751.</title>
        <authorList>
            <person name="Ichikawa N."/>
            <person name="Sato H."/>
            <person name="Tonouchi N."/>
        </authorList>
    </citation>
    <scope>NUCLEOTIDE SEQUENCE</scope>
    <source>
        <strain evidence="1">NBRC 10751</strain>
    </source>
</reference>
<dbReference type="EMBL" id="BSXS01014683">
    <property type="protein sequence ID" value="GMF05827.1"/>
    <property type="molecule type" value="Genomic_DNA"/>
</dbReference>
<organism evidence="1 2">
    <name type="scientific">Ambrosiozyma monospora</name>
    <name type="common">Yeast</name>
    <name type="synonym">Endomycopsis monosporus</name>
    <dbReference type="NCBI Taxonomy" id="43982"/>
    <lineage>
        <taxon>Eukaryota</taxon>
        <taxon>Fungi</taxon>
        <taxon>Dikarya</taxon>
        <taxon>Ascomycota</taxon>
        <taxon>Saccharomycotina</taxon>
        <taxon>Pichiomycetes</taxon>
        <taxon>Pichiales</taxon>
        <taxon>Pichiaceae</taxon>
        <taxon>Ambrosiozyma</taxon>
    </lineage>
</organism>
<name>A0ACB5U9U1_AMBMO</name>
<evidence type="ECO:0000313" key="1">
    <source>
        <dbReference type="EMBL" id="GMF05827.1"/>
    </source>
</evidence>
<comment type="caution">
    <text evidence="1">The sequence shown here is derived from an EMBL/GenBank/DDBJ whole genome shotgun (WGS) entry which is preliminary data.</text>
</comment>
<protein>
    <submittedName>
        <fullName evidence="1">Unnamed protein product</fullName>
    </submittedName>
</protein>
<keyword evidence="2" id="KW-1185">Reference proteome</keyword>
<sequence length="104" mass="11166">MWSSLEQTLFKAGDELADTDNCLCGLLFEGGVVCLDTVPLTLPSPPSISSMAAKSASCIASWFNWASMLSEIDLIDLETPSIACLALEIKYIVTAESSGDRQME</sequence>
<gene>
    <name evidence="1" type="ORF">Amon02_001248000</name>
</gene>